<dbReference type="SUPFAM" id="SSF56281">
    <property type="entry name" value="Metallo-hydrolase/oxidoreductase"/>
    <property type="match status" value="1"/>
</dbReference>
<protein>
    <submittedName>
        <fullName evidence="2">Glyoxylase, beta-lactamase superfamily II</fullName>
    </submittedName>
</protein>
<reference evidence="3" key="1">
    <citation type="submission" date="2017-01" db="EMBL/GenBank/DDBJ databases">
        <authorList>
            <person name="Varghese N."/>
            <person name="Submissions S."/>
        </authorList>
    </citation>
    <scope>NUCLEOTIDE SEQUENCE [LARGE SCALE GENOMIC DNA]</scope>
    <source>
        <strain evidence="3">DSM 45196</strain>
    </source>
</reference>
<accession>A0A1N7IX79</accession>
<dbReference type="PANTHER" id="PTHR42951:SF15">
    <property type="entry name" value="METALLO-BETA-LACTAMASE SUPERFAMILY PROTEIN"/>
    <property type="match status" value="1"/>
</dbReference>
<organism evidence="2 3">
    <name type="scientific">Kroppenstedtia eburnea</name>
    <dbReference type="NCBI Taxonomy" id="714067"/>
    <lineage>
        <taxon>Bacteria</taxon>
        <taxon>Bacillati</taxon>
        <taxon>Bacillota</taxon>
        <taxon>Bacilli</taxon>
        <taxon>Bacillales</taxon>
        <taxon>Thermoactinomycetaceae</taxon>
        <taxon>Kroppenstedtia</taxon>
    </lineage>
</organism>
<dbReference type="Proteomes" id="UP000186795">
    <property type="component" value="Unassembled WGS sequence"/>
</dbReference>
<dbReference type="InterPro" id="IPR036866">
    <property type="entry name" value="RibonucZ/Hydroxyglut_hydro"/>
</dbReference>
<dbReference type="InterPro" id="IPR050855">
    <property type="entry name" value="NDM-1-like"/>
</dbReference>
<feature type="domain" description="Metallo-beta-lactamase" evidence="1">
    <location>
        <begin position="22"/>
        <end position="230"/>
    </location>
</feature>
<dbReference type="InterPro" id="IPR001279">
    <property type="entry name" value="Metallo-B-lactamas"/>
</dbReference>
<dbReference type="Pfam" id="PF00753">
    <property type="entry name" value="Lactamase_B"/>
    <property type="match status" value="1"/>
</dbReference>
<dbReference type="PANTHER" id="PTHR42951">
    <property type="entry name" value="METALLO-BETA-LACTAMASE DOMAIN-CONTAINING"/>
    <property type="match status" value="1"/>
</dbReference>
<proteinExistence type="predicted"/>
<dbReference type="Gene3D" id="3.60.15.10">
    <property type="entry name" value="Ribonuclease Z/Hydroxyacylglutathione hydrolase-like"/>
    <property type="match status" value="1"/>
</dbReference>
<gene>
    <name evidence="2" type="ORF">SAMN05421790_101462</name>
</gene>
<dbReference type="AlphaFoldDB" id="A0A1N7IX79"/>
<evidence type="ECO:0000259" key="1">
    <source>
        <dbReference type="SMART" id="SM00849"/>
    </source>
</evidence>
<sequence length="248" mass="27648">MRVADGVDMLEISAPVLGKMDLIYPTVIWDEETAILVDTGYPGQLPKLREGMEKAGLSPDRLKQIILTHQDLDHIGSLPDILHQSPRVKVWAHPLEKPYIQGEKQLLKITPEVLARVDSTLPAEVPREWRQAFKAILENPPKGEVDRTLEDGEELPCCGGITVIHTPGHTPGHISLYHQRSKTLIAGDALVLRAGRLAPPDPHQTLDMDLAIQSLQKLTQYEIERVICYHGGLCREDPNRQIAKWAGS</sequence>
<name>A0A1N7IX79_9BACL</name>
<dbReference type="RefSeq" id="WP_076523096.1">
    <property type="nucleotide sequence ID" value="NZ_CP048103.1"/>
</dbReference>
<dbReference type="EMBL" id="FTOD01000001">
    <property type="protein sequence ID" value="SIS41703.1"/>
    <property type="molecule type" value="Genomic_DNA"/>
</dbReference>
<evidence type="ECO:0000313" key="2">
    <source>
        <dbReference type="EMBL" id="SIS41703.1"/>
    </source>
</evidence>
<dbReference type="SMART" id="SM00849">
    <property type="entry name" value="Lactamase_B"/>
    <property type="match status" value="1"/>
</dbReference>
<dbReference type="OrthoDB" id="9802248at2"/>
<keyword evidence="3" id="KW-1185">Reference proteome</keyword>
<dbReference type="CDD" id="cd07721">
    <property type="entry name" value="yflN-like_MBL-fold"/>
    <property type="match status" value="1"/>
</dbReference>
<evidence type="ECO:0000313" key="3">
    <source>
        <dbReference type="Proteomes" id="UP000186795"/>
    </source>
</evidence>